<comment type="caution">
    <text evidence="1">The sequence shown here is derived from an EMBL/GenBank/DDBJ whole genome shotgun (WGS) entry which is preliminary data.</text>
</comment>
<reference evidence="2" key="1">
    <citation type="submission" date="2016-06" db="EMBL/GenBank/DDBJ databases">
        <title>Parallel loss of symbiosis genes in relatives of nitrogen-fixing non-legume Parasponia.</title>
        <authorList>
            <person name="Van Velzen R."/>
            <person name="Holmer R."/>
            <person name="Bu F."/>
            <person name="Rutten L."/>
            <person name="Van Zeijl A."/>
            <person name="Liu W."/>
            <person name="Santuari L."/>
            <person name="Cao Q."/>
            <person name="Sharma T."/>
            <person name="Shen D."/>
            <person name="Roswanjaya Y."/>
            <person name="Wardhani T."/>
            <person name="Kalhor M.S."/>
            <person name="Jansen J."/>
            <person name="Van den Hoogen J."/>
            <person name="Gungor B."/>
            <person name="Hartog M."/>
            <person name="Hontelez J."/>
            <person name="Verver J."/>
            <person name="Yang W.-C."/>
            <person name="Schijlen E."/>
            <person name="Repin R."/>
            <person name="Schilthuizen M."/>
            <person name="Schranz E."/>
            <person name="Heidstra R."/>
            <person name="Miyata K."/>
            <person name="Fedorova E."/>
            <person name="Kohlen W."/>
            <person name="Bisseling T."/>
            <person name="Smit S."/>
            <person name="Geurts R."/>
        </authorList>
    </citation>
    <scope>NUCLEOTIDE SEQUENCE [LARGE SCALE GENOMIC DNA]</scope>
    <source>
        <strain evidence="2">cv. WU1-14</strain>
    </source>
</reference>
<evidence type="ECO:0000313" key="1">
    <source>
        <dbReference type="EMBL" id="PON53908.1"/>
    </source>
</evidence>
<protein>
    <submittedName>
        <fullName evidence="1">Uncharacterized protein</fullName>
    </submittedName>
</protein>
<proteinExistence type="predicted"/>
<organism evidence="1 2">
    <name type="scientific">Parasponia andersonii</name>
    <name type="common">Sponia andersonii</name>
    <dbReference type="NCBI Taxonomy" id="3476"/>
    <lineage>
        <taxon>Eukaryota</taxon>
        <taxon>Viridiplantae</taxon>
        <taxon>Streptophyta</taxon>
        <taxon>Embryophyta</taxon>
        <taxon>Tracheophyta</taxon>
        <taxon>Spermatophyta</taxon>
        <taxon>Magnoliopsida</taxon>
        <taxon>eudicotyledons</taxon>
        <taxon>Gunneridae</taxon>
        <taxon>Pentapetalae</taxon>
        <taxon>rosids</taxon>
        <taxon>fabids</taxon>
        <taxon>Rosales</taxon>
        <taxon>Cannabaceae</taxon>
        <taxon>Parasponia</taxon>
    </lineage>
</organism>
<dbReference type="OrthoDB" id="10449592at2759"/>
<gene>
    <name evidence="1" type="ORF">PanWU01x14_199050</name>
</gene>
<sequence length="134" mass="14501">MPGEEVNCFTLVGNYQITLCLAKKSCNSESATGGSHGREDAVEEALVAPLSFGSTLLLTEIIDALVPNLLSHIKRNRMTSIEKVKTVLVPAIKVEVFTKLILLVLIDILSGVVNALGYPRQLVIANIFLLEVLL</sequence>
<accession>A0A2P5BYM5</accession>
<evidence type="ECO:0000313" key="2">
    <source>
        <dbReference type="Proteomes" id="UP000237105"/>
    </source>
</evidence>
<dbReference type="AlphaFoldDB" id="A0A2P5BYM5"/>
<dbReference type="EMBL" id="JXTB01000201">
    <property type="protein sequence ID" value="PON53908.1"/>
    <property type="molecule type" value="Genomic_DNA"/>
</dbReference>
<name>A0A2P5BYM5_PARAD</name>
<keyword evidence="2" id="KW-1185">Reference proteome</keyword>
<dbReference type="Proteomes" id="UP000237105">
    <property type="component" value="Unassembled WGS sequence"/>
</dbReference>